<comment type="pathway">
    <text evidence="1">One-carbon metabolism; tetrahydrofolate interconversion.</text>
</comment>
<evidence type="ECO:0000256" key="2">
    <source>
        <dbReference type="ARBA" id="ARBA00012295"/>
    </source>
</evidence>
<dbReference type="AlphaFoldDB" id="X1IAJ2"/>
<evidence type="ECO:0000313" key="7">
    <source>
        <dbReference type="EMBL" id="GAH66305.1"/>
    </source>
</evidence>
<comment type="caution">
    <text evidence="7">The sequence shown here is derived from an EMBL/GenBank/DDBJ whole genome shotgun (WGS) entry which is preliminary data.</text>
</comment>
<dbReference type="FunFam" id="3.10.410.10:FF:000001">
    <property type="entry name" value="Putative formate--tetrahydrofolate ligase"/>
    <property type="match status" value="1"/>
</dbReference>
<dbReference type="SUPFAM" id="SSF52540">
    <property type="entry name" value="P-loop containing nucleoside triphosphate hydrolases"/>
    <property type="match status" value="1"/>
</dbReference>
<keyword evidence="6" id="KW-0067">ATP-binding</keyword>
<name>X1IAJ2_9ZZZZ</name>
<gene>
    <name evidence="7" type="ORF">S03H2_54390</name>
</gene>
<dbReference type="InterPro" id="IPR000559">
    <property type="entry name" value="Formate_THF_ligase"/>
</dbReference>
<dbReference type="EMBL" id="BARU01034674">
    <property type="protein sequence ID" value="GAH66305.1"/>
    <property type="molecule type" value="Genomic_DNA"/>
</dbReference>
<evidence type="ECO:0000256" key="4">
    <source>
        <dbReference type="ARBA" id="ARBA00022598"/>
    </source>
</evidence>
<dbReference type="GO" id="GO:0004329">
    <property type="term" value="F:formate-tetrahydrofolate ligase activity"/>
    <property type="evidence" value="ECO:0007669"/>
    <property type="project" value="UniProtKB-EC"/>
</dbReference>
<evidence type="ECO:0000256" key="5">
    <source>
        <dbReference type="ARBA" id="ARBA00022741"/>
    </source>
</evidence>
<protein>
    <recommendedName>
        <fullName evidence="2">formate--tetrahydrofolate ligase</fullName>
        <ecNumber evidence="2">6.3.4.3</ecNumber>
    </recommendedName>
</protein>
<keyword evidence="3" id="KW-0554">One-carbon metabolism</keyword>
<dbReference type="GO" id="GO:0006730">
    <property type="term" value="P:one-carbon metabolic process"/>
    <property type="evidence" value="ECO:0007669"/>
    <property type="project" value="UniProtKB-KW"/>
</dbReference>
<keyword evidence="4" id="KW-0436">Ligase</keyword>
<evidence type="ECO:0000256" key="1">
    <source>
        <dbReference type="ARBA" id="ARBA00004777"/>
    </source>
</evidence>
<feature type="non-terminal residue" evidence="7">
    <location>
        <position position="245"/>
    </location>
</feature>
<reference evidence="7" key="1">
    <citation type="journal article" date="2014" name="Front. Microbiol.">
        <title>High frequency of phylogenetically diverse reductive dehalogenase-homologous genes in deep subseafloor sedimentary metagenomes.</title>
        <authorList>
            <person name="Kawai M."/>
            <person name="Futagami T."/>
            <person name="Toyoda A."/>
            <person name="Takaki Y."/>
            <person name="Nishi S."/>
            <person name="Hori S."/>
            <person name="Arai W."/>
            <person name="Tsubouchi T."/>
            <person name="Morono Y."/>
            <person name="Uchiyama I."/>
            <person name="Ito T."/>
            <person name="Fujiyama A."/>
            <person name="Inagaki F."/>
            <person name="Takami H."/>
        </authorList>
    </citation>
    <scope>NUCLEOTIDE SEQUENCE</scope>
    <source>
        <strain evidence="7">Expedition CK06-06</strain>
    </source>
</reference>
<proteinExistence type="predicted"/>
<keyword evidence="5" id="KW-0547">Nucleotide-binding</keyword>
<dbReference type="Gene3D" id="3.10.410.10">
    <property type="entry name" value="Formyltetrahydrofolate synthetase, domain 3"/>
    <property type="match status" value="1"/>
</dbReference>
<dbReference type="EC" id="6.3.4.3" evidence="2"/>
<dbReference type="GO" id="GO:0005524">
    <property type="term" value="F:ATP binding"/>
    <property type="evidence" value="ECO:0007669"/>
    <property type="project" value="UniProtKB-KW"/>
</dbReference>
<evidence type="ECO:0000256" key="3">
    <source>
        <dbReference type="ARBA" id="ARBA00022563"/>
    </source>
</evidence>
<organism evidence="7">
    <name type="scientific">marine sediment metagenome</name>
    <dbReference type="NCBI Taxonomy" id="412755"/>
    <lineage>
        <taxon>unclassified sequences</taxon>
        <taxon>metagenomes</taxon>
        <taxon>ecological metagenomes</taxon>
    </lineage>
</organism>
<accession>X1IAJ2</accession>
<evidence type="ECO:0000256" key="6">
    <source>
        <dbReference type="ARBA" id="ARBA00022840"/>
    </source>
</evidence>
<dbReference type="Gene3D" id="3.40.50.300">
    <property type="entry name" value="P-loop containing nucleotide triphosphate hydrolases"/>
    <property type="match status" value="1"/>
</dbReference>
<sequence>MELALKLSKFVITEAGFGFDLGAEKFFDIVARKSELNPKVVALVVTTRALKMHGGKKLEGIQEPDPQSVEKGLSNLEKHLENIYKFKVPAVVAINRFITDTDEEIEIIQNFSKIKRTPCAVAEEYDKGGEGTTELAEKVVEMSKHNRKFQPLYELSKPVEEKIETVCKEIYGSKAVDFTKKAKYDLKIIKKLGMEKLPVCIAKTQKSLSDNPKLLGRPKDFLVTVREIRISSGAGFLVPITGNIL</sequence>
<dbReference type="Pfam" id="PF01268">
    <property type="entry name" value="FTHFS"/>
    <property type="match status" value="1"/>
</dbReference>
<dbReference type="InterPro" id="IPR027417">
    <property type="entry name" value="P-loop_NTPase"/>
</dbReference>